<dbReference type="Proteomes" id="UP000193380">
    <property type="component" value="Unassembled WGS sequence"/>
</dbReference>
<proteinExistence type="predicted"/>
<dbReference type="PaxDb" id="8022-A0A060WZY4"/>
<dbReference type="EMBL" id="FR904864">
    <property type="protein sequence ID" value="CDQ72913.1"/>
    <property type="molecule type" value="Genomic_DNA"/>
</dbReference>
<reference evidence="1" key="2">
    <citation type="submission" date="2014-03" db="EMBL/GenBank/DDBJ databases">
        <authorList>
            <person name="Genoscope - CEA"/>
        </authorList>
    </citation>
    <scope>NUCLEOTIDE SEQUENCE</scope>
</reference>
<sequence>MLEQTSNDSPVLQPTQPWGLIWDIWEAQGKIPSGLNCPAIQVPYSAAMKFSLAALVVVLALAHGSQAAQSPEVEKLAQYFQDLSAQLTSTTQELVQKIQSETFVEDGKAQLQQIQAQLAPLADNMQAQLKPLAENMQAQLKPLVDNFQAQMEDLFRKLMDQTKSLGQ</sequence>
<evidence type="ECO:0000313" key="1">
    <source>
        <dbReference type="EMBL" id="CDQ72913.1"/>
    </source>
</evidence>
<organism evidence="1 2">
    <name type="scientific">Oncorhynchus mykiss</name>
    <name type="common">Rainbow trout</name>
    <name type="synonym">Salmo gairdneri</name>
    <dbReference type="NCBI Taxonomy" id="8022"/>
    <lineage>
        <taxon>Eukaryota</taxon>
        <taxon>Metazoa</taxon>
        <taxon>Chordata</taxon>
        <taxon>Craniata</taxon>
        <taxon>Vertebrata</taxon>
        <taxon>Euteleostomi</taxon>
        <taxon>Actinopterygii</taxon>
        <taxon>Neopterygii</taxon>
        <taxon>Teleostei</taxon>
        <taxon>Protacanthopterygii</taxon>
        <taxon>Salmoniformes</taxon>
        <taxon>Salmonidae</taxon>
        <taxon>Salmoninae</taxon>
        <taxon>Oncorhynchus</taxon>
    </lineage>
</organism>
<protein>
    <recommendedName>
        <fullName evidence="3">Type-4 ice-structuring protein LS-12-like</fullName>
    </recommendedName>
</protein>
<evidence type="ECO:0000313" key="2">
    <source>
        <dbReference type="Proteomes" id="UP000193380"/>
    </source>
</evidence>
<accession>A0A060WZY4</accession>
<reference evidence="1" key="1">
    <citation type="journal article" date="2014" name="Nat. Commun.">
        <title>The rainbow trout genome provides novel insights into evolution after whole-genome duplication in vertebrates.</title>
        <authorList>
            <person name="Berthelot C."/>
            <person name="Brunet F."/>
            <person name="Chalopin D."/>
            <person name="Juanchich A."/>
            <person name="Bernard M."/>
            <person name="Noel B."/>
            <person name="Bento P."/>
            <person name="Da Silva C."/>
            <person name="Labadie K."/>
            <person name="Alberti A."/>
            <person name="Aury J.M."/>
            <person name="Louis A."/>
            <person name="Dehais P."/>
            <person name="Bardou P."/>
            <person name="Montfort J."/>
            <person name="Klopp C."/>
            <person name="Cabau C."/>
            <person name="Gaspin C."/>
            <person name="Thorgaard G.H."/>
            <person name="Boussaha M."/>
            <person name="Quillet E."/>
            <person name="Guyomard R."/>
            <person name="Galiana D."/>
            <person name="Bobe J."/>
            <person name="Volff J.N."/>
            <person name="Genet C."/>
            <person name="Wincker P."/>
            <person name="Jaillon O."/>
            <person name="Roest Crollius H."/>
            <person name="Guiguen Y."/>
        </authorList>
    </citation>
    <scope>NUCLEOTIDE SEQUENCE [LARGE SCALE GENOMIC DNA]</scope>
</reference>
<dbReference type="AlphaFoldDB" id="A0A060WZY4"/>
<dbReference type="STRING" id="8022.A0A060WZY4"/>
<gene>
    <name evidence="1" type="ORF">GSONMT00052000001</name>
</gene>
<name>A0A060WZY4_ONCMY</name>
<dbReference type="SUPFAM" id="SSF58113">
    <property type="entry name" value="Apolipoprotein A-I"/>
    <property type="match status" value="1"/>
</dbReference>
<evidence type="ECO:0008006" key="3">
    <source>
        <dbReference type="Google" id="ProtNLM"/>
    </source>
</evidence>
<dbReference type="Gene3D" id="1.20.120.20">
    <property type="entry name" value="Apolipoprotein"/>
    <property type="match status" value="1"/>
</dbReference>